<name>A0AAW0DU11_9AGAR</name>
<feature type="region of interest" description="Disordered" evidence="1">
    <location>
        <begin position="1"/>
        <end position="26"/>
    </location>
</feature>
<evidence type="ECO:0000256" key="1">
    <source>
        <dbReference type="SAM" id="MobiDB-lite"/>
    </source>
</evidence>
<gene>
    <name evidence="2" type="ORF">VNI00_003609</name>
</gene>
<keyword evidence="3" id="KW-1185">Reference proteome</keyword>
<evidence type="ECO:0000313" key="3">
    <source>
        <dbReference type="Proteomes" id="UP001383192"/>
    </source>
</evidence>
<dbReference type="EMBL" id="JAYKXP010000009">
    <property type="protein sequence ID" value="KAK7054411.1"/>
    <property type="molecule type" value="Genomic_DNA"/>
</dbReference>
<protein>
    <submittedName>
        <fullName evidence="2">Uncharacterized protein</fullName>
    </submittedName>
</protein>
<accession>A0AAW0DU11</accession>
<sequence length="153" mass="17094">MPNFIREPTPDFSQNFPTVSDDEKWIDPGDAITAEDLRARTKITNANLDRQFRRDMQKLEIQDAIRNHRKEQTSKEETFLAEQQAHRIAVDISPSIASPKKQAKKAGPSKPRLAKPGKANEKGKHISNPANSAQARESFALKPTPELTTAIPA</sequence>
<feature type="region of interest" description="Disordered" evidence="1">
    <location>
        <begin position="91"/>
        <end position="153"/>
    </location>
</feature>
<dbReference type="AlphaFoldDB" id="A0AAW0DU11"/>
<comment type="caution">
    <text evidence="2">The sequence shown here is derived from an EMBL/GenBank/DDBJ whole genome shotgun (WGS) entry which is preliminary data.</text>
</comment>
<evidence type="ECO:0000313" key="2">
    <source>
        <dbReference type="EMBL" id="KAK7054411.1"/>
    </source>
</evidence>
<reference evidence="2 3" key="1">
    <citation type="submission" date="2024-01" db="EMBL/GenBank/DDBJ databases">
        <title>A draft genome for a cacao thread blight-causing isolate of Paramarasmius palmivorus.</title>
        <authorList>
            <person name="Baruah I.K."/>
            <person name="Bukari Y."/>
            <person name="Amoako-Attah I."/>
            <person name="Meinhardt L.W."/>
            <person name="Bailey B.A."/>
            <person name="Cohen S.P."/>
        </authorList>
    </citation>
    <scope>NUCLEOTIDE SEQUENCE [LARGE SCALE GENOMIC DNA]</scope>
    <source>
        <strain evidence="2 3">GH-12</strain>
    </source>
</reference>
<dbReference type="Proteomes" id="UP001383192">
    <property type="component" value="Unassembled WGS sequence"/>
</dbReference>
<proteinExistence type="predicted"/>
<organism evidence="2 3">
    <name type="scientific">Paramarasmius palmivorus</name>
    <dbReference type="NCBI Taxonomy" id="297713"/>
    <lineage>
        <taxon>Eukaryota</taxon>
        <taxon>Fungi</taxon>
        <taxon>Dikarya</taxon>
        <taxon>Basidiomycota</taxon>
        <taxon>Agaricomycotina</taxon>
        <taxon>Agaricomycetes</taxon>
        <taxon>Agaricomycetidae</taxon>
        <taxon>Agaricales</taxon>
        <taxon>Marasmiineae</taxon>
        <taxon>Marasmiaceae</taxon>
        <taxon>Paramarasmius</taxon>
    </lineage>
</organism>